<feature type="binding site" evidence="2">
    <location>
        <begin position="80"/>
        <end position="83"/>
    </location>
    <ligand>
        <name>ATP</name>
        <dbReference type="ChEBI" id="CHEBI:30616"/>
    </ligand>
</feature>
<evidence type="ECO:0000313" key="5">
    <source>
        <dbReference type="Proteomes" id="UP000177376"/>
    </source>
</evidence>
<accession>A0A1G1YJY4</accession>
<dbReference type="GO" id="GO:0005524">
    <property type="term" value="F:ATP binding"/>
    <property type="evidence" value="ECO:0007669"/>
    <property type="project" value="UniProtKB-KW"/>
</dbReference>
<protein>
    <recommendedName>
        <fullName evidence="3">Fido domain-containing protein</fullName>
    </recommendedName>
</protein>
<gene>
    <name evidence="4" type="ORF">A3A02_03800</name>
</gene>
<feature type="domain" description="Fido" evidence="3">
    <location>
        <begin position="49"/>
        <end position="196"/>
    </location>
</feature>
<sequence length="209" mass="24451">MAKRLGETSYKETAFGIIPRSKLILLEIEGITRAWDFVLKKKIKNKLPLTPNFLKKIHEIGFGWIFPELGGKFRKIDVTVSKHIPPKFYLVPQEMDNFTKDLKIRIKHLPKIDDEKFINELISLLSWSHHKFLWIHPFHDYNGRIGRLLINIILLNLNLPPIELKVETSAGRKNYVKALQLADNHNYTKLENIFKSAIDEMVKELNSKK</sequence>
<name>A0A1G1YJY4_9BACT</name>
<dbReference type="PROSITE" id="PS51459">
    <property type="entry name" value="FIDO"/>
    <property type="match status" value="1"/>
</dbReference>
<dbReference type="PANTHER" id="PTHR13504">
    <property type="entry name" value="FIDO DOMAIN-CONTAINING PROTEIN DDB_G0283145"/>
    <property type="match status" value="1"/>
</dbReference>
<comment type="caution">
    <text evidence="4">The sequence shown here is derived from an EMBL/GenBank/DDBJ whole genome shotgun (WGS) entry which is preliminary data.</text>
</comment>
<dbReference type="InterPro" id="IPR036597">
    <property type="entry name" value="Fido-like_dom_sf"/>
</dbReference>
<dbReference type="InterPro" id="IPR040198">
    <property type="entry name" value="Fido_containing"/>
</dbReference>
<dbReference type="Pfam" id="PF02661">
    <property type="entry name" value="Fic"/>
    <property type="match status" value="1"/>
</dbReference>
<dbReference type="SUPFAM" id="SSF140931">
    <property type="entry name" value="Fic-like"/>
    <property type="match status" value="1"/>
</dbReference>
<evidence type="ECO:0000259" key="3">
    <source>
        <dbReference type="PROSITE" id="PS51459"/>
    </source>
</evidence>
<keyword evidence="2" id="KW-0547">Nucleotide-binding</keyword>
<evidence type="ECO:0000256" key="1">
    <source>
        <dbReference type="PIRSR" id="PIRSR640198-1"/>
    </source>
</evidence>
<keyword evidence="2" id="KW-0067">ATP-binding</keyword>
<dbReference type="InterPro" id="IPR003812">
    <property type="entry name" value="Fido"/>
</dbReference>
<feature type="binding site" evidence="2">
    <location>
        <begin position="140"/>
        <end position="147"/>
    </location>
    <ligand>
        <name>ATP</name>
        <dbReference type="ChEBI" id="CHEBI:30616"/>
    </ligand>
</feature>
<dbReference type="EMBL" id="MHIM01000013">
    <property type="protein sequence ID" value="OGY52619.1"/>
    <property type="molecule type" value="Genomic_DNA"/>
</dbReference>
<evidence type="ECO:0000313" key="4">
    <source>
        <dbReference type="EMBL" id="OGY52619.1"/>
    </source>
</evidence>
<evidence type="ECO:0000256" key="2">
    <source>
        <dbReference type="PIRSR" id="PIRSR640198-2"/>
    </source>
</evidence>
<feature type="active site" evidence="1">
    <location>
        <position position="136"/>
    </location>
</feature>
<reference evidence="4 5" key="1">
    <citation type="journal article" date="2016" name="Nat. Commun.">
        <title>Thousands of microbial genomes shed light on interconnected biogeochemical processes in an aquifer system.</title>
        <authorList>
            <person name="Anantharaman K."/>
            <person name="Brown C.T."/>
            <person name="Hug L.A."/>
            <person name="Sharon I."/>
            <person name="Castelle C.J."/>
            <person name="Probst A.J."/>
            <person name="Thomas B.C."/>
            <person name="Singh A."/>
            <person name="Wilkins M.J."/>
            <person name="Karaoz U."/>
            <person name="Brodie E.L."/>
            <person name="Williams K.H."/>
            <person name="Hubbard S.S."/>
            <person name="Banfield J.F."/>
        </authorList>
    </citation>
    <scope>NUCLEOTIDE SEQUENCE [LARGE SCALE GENOMIC DNA]</scope>
</reference>
<organism evidence="4 5">
    <name type="scientific">Candidatus Buchananbacteria bacterium RIFCSPLOWO2_01_FULL_39_33</name>
    <dbReference type="NCBI Taxonomy" id="1797543"/>
    <lineage>
        <taxon>Bacteria</taxon>
        <taxon>Candidatus Buchananiibacteriota</taxon>
    </lineage>
</organism>
<dbReference type="Gene3D" id="1.10.3290.10">
    <property type="entry name" value="Fido-like domain"/>
    <property type="match status" value="1"/>
</dbReference>
<proteinExistence type="predicted"/>
<dbReference type="PANTHER" id="PTHR13504:SF38">
    <property type="entry name" value="FIDO DOMAIN-CONTAINING PROTEIN"/>
    <property type="match status" value="1"/>
</dbReference>
<dbReference type="AlphaFoldDB" id="A0A1G1YJY4"/>
<dbReference type="Proteomes" id="UP000177376">
    <property type="component" value="Unassembled WGS sequence"/>
</dbReference>